<feature type="domain" description="MGS-like" evidence="11">
    <location>
        <begin position="1"/>
        <end position="144"/>
    </location>
</feature>
<name>A0ABD4RIV6_9CLOT</name>
<dbReference type="HAMAP" id="MF_00139">
    <property type="entry name" value="PurH"/>
    <property type="match status" value="1"/>
</dbReference>
<dbReference type="SMART" id="SM00798">
    <property type="entry name" value="AICARFT_IMPCHas"/>
    <property type="match status" value="1"/>
</dbReference>
<dbReference type="PIRSF" id="PIRSF000414">
    <property type="entry name" value="AICARFT_IMPCHas"/>
    <property type="match status" value="1"/>
</dbReference>
<comment type="pathway">
    <text evidence="1 10">Purine metabolism; IMP biosynthesis via de novo pathway; IMP from 5-formamido-1-(5-phospho-D-ribosyl)imidazole-4-carboxamide: step 1/1.</text>
</comment>
<keyword evidence="6 10" id="KW-0378">Hydrolase</keyword>
<evidence type="ECO:0000313" key="12">
    <source>
        <dbReference type="EMBL" id="MBX7291364.1"/>
    </source>
</evidence>
<dbReference type="SUPFAM" id="SSF52335">
    <property type="entry name" value="Methylglyoxal synthase-like"/>
    <property type="match status" value="1"/>
</dbReference>
<evidence type="ECO:0000256" key="10">
    <source>
        <dbReference type="HAMAP-Rule" id="MF_00139"/>
    </source>
</evidence>
<organism evidence="12 13">
    <name type="scientific">Clostridium chauvoei</name>
    <dbReference type="NCBI Taxonomy" id="46867"/>
    <lineage>
        <taxon>Bacteria</taxon>
        <taxon>Bacillati</taxon>
        <taxon>Bacillota</taxon>
        <taxon>Clostridia</taxon>
        <taxon>Eubacteriales</taxon>
        <taxon>Clostridiaceae</taxon>
        <taxon>Clostridium</taxon>
    </lineage>
</organism>
<dbReference type="PANTHER" id="PTHR11692">
    <property type="entry name" value="BIFUNCTIONAL PURINE BIOSYNTHESIS PROTEIN PURH"/>
    <property type="match status" value="1"/>
</dbReference>
<dbReference type="Proteomes" id="UP000775179">
    <property type="component" value="Unassembled WGS sequence"/>
</dbReference>
<protein>
    <recommendedName>
        <fullName evidence="10">Bifunctional purine biosynthesis protein PurH</fullName>
    </recommendedName>
    <domain>
        <recommendedName>
            <fullName evidence="10">Phosphoribosylaminoimidazolecarboxamide formyltransferase</fullName>
            <ecNumber evidence="10">2.1.2.3</ecNumber>
        </recommendedName>
        <alternativeName>
            <fullName evidence="10">AICAR transformylase</fullName>
        </alternativeName>
    </domain>
    <domain>
        <recommendedName>
            <fullName evidence="10">IMP cyclohydrolase</fullName>
            <ecNumber evidence="10">3.5.4.10</ecNumber>
        </recommendedName>
        <alternativeName>
            <fullName evidence="10">ATIC</fullName>
        </alternativeName>
        <alternativeName>
            <fullName evidence="10">IMP synthase</fullName>
        </alternativeName>
        <alternativeName>
            <fullName evidence="10">Inosinicase</fullName>
        </alternativeName>
    </domain>
</protein>
<proteinExistence type="inferred from homology"/>
<dbReference type="Gene3D" id="3.40.50.1380">
    <property type="entry name" value="Methylglyoxal synthase-like domain"/>
    <property type="match status" value="1"/>
</dbReference>
<sequence>MIKRALISVFDKEGILDFSNFLSGKGVEIISTGGTFKHLKENGVKVTEVNEVTNFPEMLDGRVKTLHPILHAGILAIRDNEEHMNTIKERNIEPIDMVIVNLYPFFKKVREDLSFDEKVEFIDIGGPTMLRAAAKNFKDVVVISDKDDYKLVMEEIQSLGEVTLKLRKKLAGKVFNLMSAYDAAISNFLLGDEEYPEYLSVSYKKMQNLRYGENPHQSAAYYGRTEVNGAMNSFEILNGKELSYNNIKDLDIAWKVACEFEETACCGLKHNTPCGVAIGETPFEVYTKAYNADPTSIFGGIVAINRKIDKATAEEMVKIFLEVVIAPEFDEDALEVLKTKKNLRVIKCNNAPKDEKFMVTVDGGMLVQEEDKKLVEEIKVVTEKAPTEEEMKDLIFGMKVVKYVKSNAIVTIKDGVAVGIGGGQVNRIWPTEDALRRGKGATILASDAFFPFRDVVDTCAKYGVKAIIQPGGSMRDQESIDACNEHDIAMVFTGIRHFKH</sequence>
<dbReference type="FunFam" id="3.40.140.20:FF:000002">
    <property type="entry name" value="Bifunctional purine biosynthesis protein PurH"/>
    <property type="match status" value="1"/>
</dbReference>
<dbReference type="PROSITE" id="PS51855">
    <property type="entry name" value="MGS"/>
    <property type="match status" value="1"/>
</dbReference>
<evidence type="ECO:0000256" key="6">
    <source>
        <dbReference type="ARBA" id="ARBA00022801"/>
    </source>
</evidence>
<dbReference type="CDD" id="cd01421">
    <property type="entry name" value="IMPCH"/>
    <property type="match status" value="1"/>
</dbReference>
<evidence type="ECO:0000259" key="11">
    <source>
        <dbReference type="PROSITE" id="PS51855"/>
    </source>
</evidence>
<dbReference type="SUPFAM" id="SSF53927">
    <property type="entry name" value="Cytidine deaminase-like"/>
    <property type="match status" value="1"/>
</dbReference>
<dbReference type="GO" id="GO:0003937">
    <property type="term" value="F:IMP cyclohydrolase activity"/>
    <property type="evidence" value="ECO:0007669"/>
    <property type="project" value="UniProtKB-UniRule"/>
</dbReference>
<evidence type="ECO:0000256" key="8">
    <source>
        <dbReference type="ARBA" id="ARBA00050488"/>
    </source>
</evidence>
<keyword evidence="5 10" id="KW-0658">Purine biosynthesis</keyword>
<comment type="caution">
    <text evidence="12">The sequence shown here is derived from an EMBL/GenBank/DDBJ whole genome shotgun (WGS) entry which is preliminary data.</text>
</comment>
<dbReference type="FunFam" id="3.40.140.20:FF:000001">
    <property type="entry name" value="Bifunctional purine biosynthesis protein PurH"/>
    <property type="match status" value="1"/>
</dbReference>
<comment type="domain">
    <text evidence="10">The IMP cyclohydrolase activity resides in the N-terminal region.</text>
</comment>
<dbReference type="Pfam" id="PF01808">
    <property type="entry name" value="AICARFT_IMPCHas"/>
    <property type="match status" value="1"/>
</dbReference>
<evidence type="ECO:0000256" key="1">
    <source>
        <dbReference type="ARBA" id="ARBA00004844"/>
    </source>
</evidence>
<dbReference type="GO" id="GO:0004643">
    <property type="term" value="F:phosphoribosylaminoimidazolecarboxamide formyltransferase activity"/>
    <property type="evidence" value="ECO:0007669"/>
    <property type="project" value="UniProtKB-UniRule"/>
</dbReference>
<comment type="catalytic activity">
    <reaction evidence="9 10">
        <text>IMP + H2O = 5-formamido-1-(5-phospho-D-ribosyl)imidazole-4-carboxamide</text>
        <dbReference type="Rhea" id="RHEA:18445"/>
        <dbReference type="ChEBI" id="CHEBI:15377"/>
        <dbReference type="ChEBI" id="CHEBI:58053"/>
        <dbReference type="ChEBI" id="CHEBI:58467"/>
        <dbReference type="EC" id="3.5.4.10"/>
    </reaction>
</comment>
<evidence type="ECO:0000256" key="7">
    <source>
        <dbReference type="ARBA" id="ARBA00023268"/>
    </source>
</evidence>
<dbReference type="InterPro" id="IPR036914">
    <property type="entry name" value="MGS-like_dom_sf"/>
</dbReference>
<dbReference type="EC" id="2.1.2.3" evidence="10"/>
<comment type="similarity">
    <text evidence="3 10">Belongs to the PurH family.</text>
</comment>
<dbReference type="AlphaFoldDB" id="A0ABD4RIV6"/>
<keyword evidence="7 10" id="KW-0511">Multifunctional enzyme</keyword>
<dbReference type="NCBIfam" id="NF002049">
    <property type="entry name" value="PRK00881.1"/>
    <property type="match status" value="1"/>
</dbReference>
<evidence type="ECO:0000313" key="13">
    <source>
        <dbReference type="Proteomes" id="UP000775179"/>
    </source>
</evidence>
<keyword evidence="4 10" id="KW-0808">Transferase</keyword>
<dbReference type="EMBL" id="JAIFTX010000022">
    <property type="protein sequence ID" value="MBX7291364.1"/>
    <property type="molecule type" value="Genomic_DNA"/>
</dbReference>
<gene>
    <name evidence="10 12" type="primary">purH</name>
    <name evidence="12" type="ORF">K4H94_10105</name>
</gene>
<dbReference type="SMART" id="SM00851">
    <property type="entry name" value="MGS"/>
    <property type="match status" value="1"/>
</dbReference>
<dbReference type="EC" id="3.5.4.10" evidence="10"/>
<dbReference type="InterPro" id="IPR024051">
    <property type="entry name" value="AICAR_Tfase_dup_dom_sf"/>
</dbReference>
<dbReference type="RefSeq" id="WP_021875371.1">
    <property type="nucleotide sequence ID" value="NZ_CP018624.1"/>
</dbReference>
<comment type="pathway">
    <text evidence="2 10">Purine metabolism; IMP biosynthesis via de novo pathway; 5-formamido-1-(5-phospho-D-ribosyl)imidazole-4-carboxamide from 5-amino-1-(5-phospho-D-ribosyl)imidazole-4-carboxamide (10-formyl THF route): step 1/1.</text>
</comment>
<accession>A0ABD4RIV6</accession>
<comment type="catalytic activity">
    <reaction evidence="8 10">
        <text>(6R)-10-formyltetrahydrofolate + 5-amino-1-(5-phospho-beta-D-ribosyl)imidazole-4-carboxamide = 5-formamido-1-(5-phospho-D-ribosyl)imidazole-4-carboxamide + (6S)-5,6,7,8-tetrahydrofolate</text>
        <dbReference type="Rhea" id="RHEA:22192"/>
        <dbReference type="ChEBI" id="CHEBI:57453"/>
        <dbReference type="ChEBI" id="CHEBI:58467"/>
        <dbReference type="ChEBI" id="CHEBI:58475"/>
        <dbReference type="ChEBI" id="CHEBI:195366"/>
        <dbReference type="EC" id="2.1.2.3"/>
    </reaction>
</comment>
<dbReference type="InterPro" id="IPR011607">
    <property type="entry name" value="MGS-like_dom"/>
</dbReference>
<dbReference type="Gene3D" id="3.40.140.20">
    <property type="match status" value="2"/>
</dbReference>
<dbReference type="InterPro" id="IPR016193">
    <property type="entry name" value="Cytidine_deaminase-like"/>
</dbReference>
<evidence type="ECO:0000256" key="3">
    <source>
        <dbReference type="ARBA" id="ARBA00007667"/>
    </source>
</evidence>
<evidence type="ECO:0000256" key="2">
    <source>
        <dbReference type="ARBA" id="ARBA00004954"/>
    </source>
</evidence>
<dbReference type="FunFam" id="3.40.50.1380:FF:000001">
    <property type="entry name" value="Bifunctional purine biosynthesis protein PurH"/>
    <property type="match status" value="1"/>
</dbReference>
<reference evidence="12 13" key="1">
    <citation type="submission" date="2021-08" db="EMBL/GenBank/DDBJ databases">
        <title>Genome sequence analysis of Clostridium chauvoei strains of European origin and evaluation of typing options for outbreak investigations.</title>
        <authorList>
            <person name="Abdel-Glil M."/>
            <person name="Thomas P."/>
            <person name="Seyboldt C."/>
        </authorList>
    </citation>
    <scope>NUCLEOTIDE SEQUENCE [LARGE SCALE GENOMIC DNA]</scope>
    <source>
        <strain evidence="12 13">S0260-09</strain>
    </source>
</reference>
<evidence type="ECO:0000256" key="5">
    <source>
        <dbReference type="ARBA" id="ARBA00022755"/>
    </source>
</evidence>
<dbReference type="KEGG" id="cchv:BTM20_05835"/>
<evidence type="ECO:0000256" key="4">
    <source>
        <dbReference type="ARBA" id="ARBA00022679"/>
    </source>
</evidence>
<dbReference type="GO" id="GO:0006189">
    <property type="term" value="P:'de novo' IMP biosynthetic process"/>
    <property type="evidence" value="ECO:0007669"/>
    <property type="project" value="UniProtKB-UniRule"/>
</dbReference>
<dbReference type="InterPro" id="IPR002695">
    <property type="entry name" value="PurH-like"/>
</dbReference>
<dbReference type="GeneID" id="66301379"/>
<evidence type="ECO:0000256" key="9">
    <source>
        <dbReference type="ARBA" id="ARBA00050687"/>
    </source>
</evidence>
<dbReference type="NCBIfam" id="TIGR00355">
    <property type="entry name" value="purH"/>
    <property type="match status" value="1"/>
</dbReference>
<dbReference type="PANTHER" id="PTHR11692:SF0">
    <property type="entry name" value="BIFUNCTIONAL PURINE BIOSYNTHESIS PROTEIN ATIC"/>
    <property type="match status" value="1"/>
</dbReference>
<dbReference type="Pfam" id="PF02142">
    <property type="entry name" value="MGS"/>
    <property type="match status" value="1"/>
</dbReference>